<dbReference type="SUPFAM" id="SSF46689">
    <property type="entry name" value="Homeodomain-like"/>
    <property type="match status" value="2"/>
</dbReference>
<dbReference type="PANTHER" id="PTHR43280">
    <property type="entry name" value="ARAC-FAMILY TRANSCRIPTIONAL REGULATOR"/>
    <property type="match status" value="1"/>
</dbReference>
<keyword evidence="3" id="KW-0804">Transcription</keyword>
<dbReference type="AlphaFoldDB" id="A0A6I2GKU0"/>
<dbReference type="RefSeq" id="WP_311454112.1">
    <property type="nucleotide sequence ID" value="NZ_WJQS01000007.1"/>
</dbReference>
<keyword evidence="6" id="KW-1185">Reference proteome</keyword>
<dbReference type="GO" id="GO:0043565">
    <property type="term" value="F:sequence-specific DNA binding"/>
    <property type="evidence" value="ECO:0007669"/>
    <property type="project" value="InterPro"/>
</dbReference>
<accession>A0A6I2GKU0</accession>
<sequence length="251" mass="29886">MGPFNDKWIIEPDFSEQGIFHRKLSEEYLFYKAVAEGNLSVIEKNLRQNKFIESKGVGKLSNNSIVNIKYHFVVTTAMITRFCSSAGMEIERAFRLSDYYIQKMDQLQTFEEVHRLHETMVWDFTDKMRMIKKNDKASKHVTECKNYIYAHIQERIFVEDIAKELRLNSSYLSRLFKSEMDQPISKYINQQKIRLSMNLLRYSDESILDIANKFSFSSQSHFIKHFKDYVGMTPKVFRDQHYMTFDIVNIE</sequence>
<evidence type="ECO:0000256" key="2">
    <source>
        <dbReference type="ARBA" id="ARBA00023125"/>
    </source>
</evidence>
<evidence type="ECO:0000259" key="4">
    <source>
        <dbReference type="PROSITE" id="PS01124"/>
    </source>
</evidence>
<organism evidence="5 6">
    <name type="scientific">Fundicoccus ignavus</name>
    <dbReference type="NCBI Taxonomy" id="2664442"/>
    <lineage>
        <taxon>Bacteria</taxon>
        <taxon>Bacillati</taxon>
        <taxon>Bacillota</taxon>
        <taxon>Bacilli</taxon>
        <taxon>Lactobacillales</taxon>
        <taxon>Aerococcaceae</taxon>
        <taxon>Fundicoccus</taxon>
    </lineage>
</organism>
<dbReference type="InterPro" id="IPR018060">
    <property type="entry name" value="HTH_AraC"/>
</dbReference>
<dbReference type="InterPro" id="IPR009057">
    <property type="entry name" value="Homeodomain-like_sf"/>
</dbReference>
<dbReference type="InterPro" id="IPR020449">
    <property type="entry name" value="Tscrpt_reg_AraC-type_HTH"/>
</dbReference>
<evidence type="ECO:0000313" key="5">
    <source>
        <dbReference type="EMBL" id="MRI85879.1"/>
    </source>
</evidence>
<dbReference type="GO" id="GO:0003700">
    <property type="term" value="F:DNA-binding transcription factor activity"/>
    <property type="evidence" value="ECO:0007669"/>
    <property type="project" value="InterPro"/>
</dbReference>
<dbReference type="Gene3D" id="1.10.10.60">
    <property type="entry name" value="Homeodomain-like"/>
    <property type="match status" value="2"/>
</dbReference>
<proteinExistence type="predicted"/>
<dbReference type="PRINTS" id="PR00032">
    <property type="entry name" value="HTHARAC"/>
</dbReference>
<feature type="domain" description="HTH araC/xylS-type" evidence="4">
    <location>
        <begin position="142"/>
        <end position="240"/>
    </location>
</feature>
<evidence type="ECO:0000256" key="3">
    <source>
        <dbReference type="ARBA" id="ARBA00023163"/>
    </source>
</evidence>
<dbReference type="SMART" id="SM00342">
    <property type="entry name" value="HTH_ARAC"/>
    <property type="match status" value="1"/>
</dbReference>
<reference evidence="5 6" key="1">
    <citation type="submission" date="2019-11" db="EMBL/GenBank/DDBJ databases">
        <title>Characterisation of Fundicoccus ignavus gen. nov. sp. nov., a novel genus of the family Aerococcaceae isolated from bulk tank milk.</title>
        <authorList>
            <person name="Siebert A."/>
            <person name="Huptas C."/>
            <person name="Wenning M."/>
            <person name="Scherer S."/>
            <person name="Doll E.V."/>
        </authorList>
    </citation>
    <scope>NUCLEOTIDE SEQUENCE [LARGE SCALE GENOMIC DNA]</scope>
    <source>
        <strain evidence="5 6">WS4759</strain>
    </source>
</reference>
<keyword evidence="1" id="KW-0805">Transcription regulation</keyword>
<dbReference type="Pfam" id="PF12833">
    <property type="entry name" value="HTH_18"/>
    <property type="match status" value="1"/>
</dbReference>
<dbReference type="Proteomes" id="UP000430975">
    <property type="component" value="Unassembled WGS sequence"/>
</dbReference>
<name>A0A6I2GKU0_9LACT</name>
<dbReference type="EMBL" id="WJQS01000007">
    <property type="protein sequence ID" value="MRI85879.1"/>
    <property type="molecule type" value="Genomic_DNA"/>
</dbReference>
<dbReference type="PANTHER" id="PTHR43280:SF34">
    <property type="entry name" value="ARAC-FAMILY TRANSCRIPTIONAL REGULATOR"/>
    <property type="match status" value="1"/>
</dbReference>
<evidence type="ECO:0000256" key="1">
    <source>
        <dbReference type="ARBA" id="ARBA00023015"/>
    </source>
</evidence>
<evidence type="ECO:0000313" key="6">
    <source>
        <dbReference type="Proteomes" id="UP000430975"/>
    </source>
</evidence>
<keyword evidence="2" id="KW-0238">DNA-binding</keyword>
<gene>
    <name evidence="5" type="ORF">GIY09_08370</name>
</gene>
<protein>
    <submittedName>
        <fullName evidence="5">Helix-turn-helix domain-containing protein</fullName>
    </submittedName>
</protein>
<comment type="caution">
    <text evidence="5">The sequence shown here is derived from an EMBL/GenBank/DDBJ whole genome shotgun (WGS) entry which is preliminary data.</text>
</comment>
<dbReference type="PROSITE" id="PS01124">
    <property type="entry name" value="HTH_ARAC_FAMILY_2"/>
    <property type="match status" value="1"/>
</dbReference>